<accession>A0A6S6S828</accession>
<dbReference type="Gene3D" id="3.40.50.1980">
    <property type="entry name" value="Nitrogenase molybdenum iron protein domain"/>
    <property type="match status" value="2"/>
</dbReference>
<dbReference type="InterPro" id="IPR050902">
    <property type="entry name" value="ABC_Transporter_SBP"/>
</dbReference>
<evidence type="ECO:0000313" key="3">
    <source>
        <dbReference type="EMBL" id="CAA6799140.1"/>
    </source>
</evidence>
<feature type="coiled-coil region" evidence="1">
    <location>
        <begin position="231"/>
        <end position="258"/>
    </location>
</feature>
<gene>
    <name evidence="3" type="ORF">HELGO_WM28782</name>
</gene>
<feature type="domain" description="Fe/B12 periplasmic-binding" evidence="2">
    <location>
        <begin position="116"/>
        <end position="387"/>
    </location>
</feature>
<evidence type="ECO:0000259" key="2">
    <source>
        <dbReference type="PROSITE" id="PS50983"/>
    </source>
</evidence>
<dbReference type="InterPro" id="IPR002491">
    <property type="entry name" value="ABC_transptr_periplasmic_BD"/>
</dbReference>
<dbReference type="PANTHER" id="PTHR30535">
    <property type="entry name" value="VITAMIN B12-BINDING PROTEIN"/>
    <property type="match status" value="1"/>
</dbReference>
<dbReference type="SUPFAM" id="SSF53807">
    <property type="entry name" value="Helical backbone' metal receptor"/>
    <property type="match status" value="1"/>
</dbReference>
<dbReference type="Pfam" id="PF01497">
    <property type="entry name" value="Peripla_BP_2"/>
    <property type="match status" value="1"/>
</dbReference>
<dbReference type="PROSITE" id="PS50983">
    <property type="entry name" value="FE_B12_PBP"/>
    <property type="match status" value="1"/>
</dbReference>
<dbReference type="PANTHER" id="PTHR30535:SF34">
    <property type="entry name" value="MOLYBDATE-BINDING PROTEIN MOLA"/>
    <property type="match status" value="1"/>
</dbReference>
<sequence length="399" mass="44503">MKESEEKEEKLSVFCIFAAQNNPTMLIYFLLLCCCFLISCDNNETTTVSNTTTKTVLRLHHANNFTIEKEGELTILSIKTAWKNAQDQFQYVLYPKGSKAPKHYPKALKIPVPVERIICTSTVDVAFLAFLDATDKIVALSNGTYVYNKKVQDRLAQGAIADIGGSNTIDYETALTTNADVALVYSIGDQEAYQKFNEMGVPAILLSDFMEETPLGRAEWAVFVACLLGKEVEAQAKCAQIAEKYQALKKKAASYTNQPTVLTGAVYKGTWYVAGGKSLMASFIRDAGGHYLWAEDESLSGVPLDFEAVYAKGVNADRWINTSNWTNKETLGASEPKYQAFKAFQEGQLYNYYKRVTENGGVDIFESAIVNPHLVLKDFVHLLHDEKLSSDSLYYYVQL</sequence>
<reference evidence="3" key="1">
    <citation type="submission" date="2020-01" db="EMBL/GenBank/DDBJ databases">
        <authorList>
            <person name="Meier V. D."/>
            <person name="Meier V D."/>
        </authorList>
    </citation>
    <scope>NUCLEOTIDE SEQUENCE</scope>
    <source>
        <strain evidence="3">HLG_WM_MAG_10</strain>
    </source>
</reference>
<keyword evidence="1" id="KW-0175">Coiled coil</keyword>
<dbReference type="AlphaFoldDB" id="A0A6S6S828"/>
<organism evidence="3">
    <name type="scientific">uncultured Aureispira sp</name>
    <dbReference type="NCBI Taxonomy" id="1331704"/>
    <lineage>
        <taxon>Bacteria</taxon>
        <taxon>Pseudomonadati</taxon>
        <taxon>Bacteroidota</taxon>
        <taxon>Saprospiria</taxon>
        <taxon>Saprospirales</taxon>
        <taxon>Saprospiraceae</taxon>
        <taxon>Aureispira</taxon>
        <taxon>environmental samples</taxon>
    </lineage>
</organism>
<dbReference type="GO" id="GO:0071281">
    <property type="term" value="P:cellular response to iron ion"/>
    <property type="evidence" value="ECO:0007669"/>
    <property type="project" value="TreeGrafter"/>
</dbReference>
<protein>
    <recommendedName>
        <fullName evidence="2">Fe/B12 periplasmic-binding domain-containing protein</fullName>
    </recommendedName>
</protein>
<evidence type="ECO:0000256" key="1">
    <source>
        <dbReference type="SAM" id="Coils"/>
    </source>
</evidence>
<proteinExistence type="predicted"/>
<dbReference type="EMBL" id="CACVAQ010000021">
    <property type="protein sequence ID" value="CAA6799140.1"/>
    <property type="molecule type" value="Genomic_DNA"/>
</dbReference>
<name>A0A6S6S828_9BACT</name>